<dbReference type="Proteomes" id="UP000263627">
    <property type="component" value="Chromosome"/>
</dbReference>
<feature type="region of interest" description="Disordered" evidence="1">
    <location>
        <begin position="77"/>
        <end position="100"/>
    </location>
</feature>
<organism evidence="2 3">
    <name type="scientific">Citrobacter freundii</name>
    <dbReference type="NCBI Taxonomy" id="546"/>
    <lineage>
        <taxon>Bacteria</taxon>
        <taxon>Pseudomonadati</taxon>
        <taxon>Pseudomonadota</taxon>
        <taxon>Gammaproteobacteria</taxon>
        <taxon>Enterobacterales</taxon>
        <taxon>Enterobacteriaceae</taxon>
        <taxon>Citrobacter</taxon>
        <taxon>Citrobacter freundii complex</taxon>
    </lineage>
</organism>
<protein>
    <recommendedName>
        <fullName evidence="4">DUF551 domain-containing protein</fullName>
    </recommendedName>
</protein>
<evidence type="ECO:0000256" key="1">
    <source>
        <dbReference type="SAM" id="MobiDB-lite"/>
    </source>
</evidence>
<gene>
    <name evidence="2" type="ORF">AM363_17410</name>
</gene>
<evidence type="ECO:0000313" key="2">
    <source>
        <dbReference type="EMBL" id="AXZ48581.1"/>
    </source>
</evidence>
<proteinExistence type="predicted"/>
<dbReference type="AlphaFoldDB" id="A0AB33H6D5"/>
<evidence type="ECO:0000313" key="3">
    <source>
        <dbReference type="Proteomes" id="UP000263627"/>
    </source>
</evidence>
<evidence type="ECO:0008006" key="4">
    <source>
        <dbReference type="Google" id="ProtNLM"/>
    </source>
</evidence>
<sequence length="100" mass="11489">MILFSHPLIYETDPFIKIEVAMWKTFEEAMPERSGWILLSTNKGLGYAHYDKSRNALGQVFLLGDLNNTTDQIKHWAPIEDQPQGDYDPNSKGFQSFVKP</sequence>
<name>A0AB33H6D5_CITFR</name>
<reference evidence="2 3" key="1">
    <citation type="submission" date="2018-09" db="EMBL/GenBank/DDBJ databases">
        <title>Whole genome sequencing of Citrobacter freundii AR_0116.</title>
        <authorList>
            <person name="Conlan S."/>
            <person name="Thomas P.J."/>
            <person name="Mullikin J."/>
            <person name="Frank K.M."/>
            <person name="Segre J.A."/>
        </authorList>
    </citation>
    <scope>NUCLEOTIDE SEQUENCE [LARGE SCALE GENOMIC DNA]</scope>
    <source>
        <strain evidence="2 3">AR_0116</strain>
    </source>
</reference>
<dbReference type="EMBL" id="CP032184">
    <property type="protein sequence ID" value="AXZ48581.1"/>
    <property type="molecule type" value="Genomic_DNA"/>
</dbReference>
<accession>A0AB33H6D5</accession>